<evidence type="ECO:0000313" key="2">
    <source>
        <dbReference type="Proteomes" id="UP000265515"/>
    </source>
</evidence>
<dbReference type="OrthoDB" id="537257at2759"/>
<evidence type="ECO:0000313" key="1">
    <source>
        <dbReference type="EMBL" id="GBG84397.1"/>
    </source>
</evidence>
<protein>
    <submittedName>
        <fullName evidence="1">Uncharacterized protein</fullName>
    </submittedName>
</protein>
<dbReference type="OMA" id="KWKEEHY"/>
<dbReference type="EMBL" id="BFEA01000475">
    <property type="protein sequence ID" value="GBG84397.1"/>
    <property type="molecule type" value="Genomic_DNA"/>
</dbReference>
<sequence length="95" mass="9885">MAHVSSRSALQKLLSAGRSAAPIARGGGVTRGFAAASEAGHHGTAKVNFWEQPSNPGNWKEEQFVILSLTGWGLLIYGGYKAATGGSSKKSKAEK</sequence>
<dbReference type="PANTHER" id="PTHR35292">
    <property type="entry name" value="EXPRESSED PROTEIN"/>
    <property type="match status" value="1"/>
</dbReference>
<dbReference type="PANTHER" id="PTHR35292:SF13">
    <property type="entry name" value="OS03G0581800 PROTEIN"/>
    <property type="match status" value="1"/>
</dbReference>
<dbReference type="STRING" id="69332.A0A388LQ02"/>
<accession>A0A388LQ02</accession>
<reference evidence="1 2" key="1">
    <citation type="journal article" date="2018" name="Cell">
        <title>The Chara Genome: Secondary Complexity and Implications for Plant Terrestrialization.</title>
        <authorList>
            <person name="Nishiyama T."/>
            <person name="Sakayama H."/>
            <person name="Vries J.D."/>
            <person name="Buschmann H."/>
            <person name="Saint-Marcoux D."/>
            <person name="Ullrich K.K."/>
            <person name="Haas F.B."/>
            <person name="Vanderstraeten L."/>
            <person name="Becker D."/>
            <person name="Lang D."/>
            <person name="Vosolsobe S."/>
            <person name="Rombauts S."/>
            <person name="Wilhelmsson P.K.I."/>
            <person name="Janitza P."/>
            <person name="Kern R."/>
            <person name="Heyl A."/>
            <person name="Rumpler F."/>
            <person name="Villalobos L.I.A.C."/>
            <person name="Clay J.M."/>
            <person name="Skokan R."/>
            <person name="Toyoda A."/>
            <person name="Suzuki Y."/>
            <person name="Kagoshima H."/>
            <person name="Schijlen E."/>
            <person name="Tajeshwar N."/>
            <person name="Catarino B."/>
            <person name="Hetherington A.J."/>
            <person name="Saltykova A."/>
            <person name="Bonnot C."/>
            <person name="Breuninger H."/>
            <person name="Symeonidi A."/>
            <person name="Radhakrishnan G.V."/>
            <person name="Van Nieuwerburgh F."/>
            <person name="Deforce D."/>
            <person name="Chang C."/>
            <person name="Karol K.G."/>
            <person name="Hedrich R."/>
            <person name="Ulvskov P."/>
            <person name="Glockner G."/>
            <person name="Delwiche C.F."/>
            <person name="Petrasek J."/>
            <person name="Van de Peer Y."/>
            <person name="Friml J."/>
            <person name="Beilby M."/>
            <person name="Dolan L."/>
            <person name="Kohara Y."/>
            <person name="Sugano S."/>
            <person name="Fujiyama A."/>
            <person name="Delaux P.-M."/>
            <person name="Quint M."/>
            <person name="TheiBen G."/>
            <person name="Hagemann M."/>
            <person name="Harholt J."/>
            <person name="Dunand C."/>
            <person name="Zachgo S."/>
            <person name="Langdale J."/>
            <person name="Maumus F."/>
            <person name="Straeten D.V.D."/>
            <person name="Gould S.B."/>
            <person name="Rensing S.A."/>
        </authorList>
    </citation>
    <scope>NUCLEOTIDE SEQUENCE [LARGE SCALE GENOMIC DNA]</scope>
    <source>
        <strain evidence="1 2">S276</strain>
    </source>
</reference>
<dbReference type="AlphaFoldDB" id="A0A388LQ02"/>
<dbReference type="Gramene" id="GBG84397">
    <property type="protein sequence ID" value="GBG84397"/>
    <property type="gene ID" value="CBR_g38679"/>
</dbReference>
<gene>
    <name evidence="1" type="ORF">CBR_g38679</name>
</gene>
<name>A0A388LQ02_CHABU</name>
<proteinExistence type="predicted"/>
<organism evidence="1 2">
    <name type="scientific">Chara braunii</name>
    <name type="common">Braun's stonewort</name>
    <dbReference type="NCBI Taxonomy" id="69332"/>
    <lineage>
        <taxon>Eukaryota</taxon>
        <taxon>Viridiplantae</taxon>
        <taxon>Streptophyta</taxon>
        <taxon>Charophyceae</taxon>
        <taxon>Charales</taxon>
        <taxon>Characeae</taxon>
        <taxon>Chara</taxon>
    </lineage>
</organism>
<dbReference type="Proteomes" id="UP000265515">
    <property type="component" value="Unassembled WGS sequence"/>
</dbReference>
<comment type="caution">
    <text evidence="1">The sequence shown here is derived from an EMBL/GenBank/DDBJ whole genome shotgun (WGS) entry which is preliminary data.</text>
</comment>
<keyword evidence="2" id="KW-1185">Reference proteome</keyword>